<dbReference type="GO" id="GO:0032977">
    <property type="term" value="F:membrane insertase activity"/>
    <property type="evidence" value="ECO:0007669"/>
    <property type="project" value="InterPro"/>
</dbReference>
<feature type="transmembrane region" description="Helical" evidence="13">
    <location>
        <begin position="524"/>
        <end position="544"/>
    </location>
</feature>
<feature type="transmembrane region" description="Helical" evidence="13">
    <location>
        <begin position="6"/>
        <end position="27"/>
    </location>
</feature>
<evidence type="ECO:0000256" key="10">
    <source>
        <dbReference type="ARBA" id="ARBA00023186"/>
    </source>
</evidence>
<dbReference type="InterPro" id="IPR028053">
    <property type="entry name" value="Membr_insert_YidC_N"/>
</dbReference>
<dbReference type="Pfam" id="PF02096">
    <property type="entry name" value="60KD_IMP"/>
    <property type="match status" value="1"/>
</dbReference>
<dbReference type="GO" id="GO:0005886">
    <property type="term" value="C:plasma membrane"/>
    <property type="evidence" value="ECO:0007669"/>
    <property type="project" value="UniProtKB-SubCell"/>
</dbReference>
<comment type="function">
    <text evidence="13">Required for the insertion and/or proper folding and/or complex formation of integral membrane proteins into the membrane. Involved in integration of membrane proteins that insert both dependently and independently of the Sec translocase complex, as well as at least some lipoproteins. Aids folding of multispanning membrane proteins.</text>
</comment>
<keyword evidence="8 13" id="KW-1133">Transmembrane helix</keyword>
<dbReference type="OrthoDB" id="9780552at2"/>
<accession>A0A0G3I2Q8</accession>
<evidence type="ECO:0000256" key="9">
    <source>
        <dbReference type="ARBA" id="ARBA00023136"/>
    </source>
</evidence>
<dbReference type="Pfam" id="PF14849">
    <property type="entry name" value="YidC_periplas"/>
    <property type="match status" value="1"/>
</dbReference>
<dbReference type="EMBL" id="CP004021">
    <property type="protein sequence ID" value="AKK20171.1"/>
    <property type="molecule type" value="Genomic_DNA"/>
</dbReference>
<dbReference type="PRINTS" id="PR01900">
    <property type="entry name" value="YIDCPROTEIN"/>
</dbReference>
<reference evidence="16 17" key="1">
    <citation type="journal article" date="2015" name="Genome Announc.">
        <title>Complete Genome Sequence of 'Candidatus Liberibacter africanus,' a Bacterium Associated with Citrus Huanglongbing.</title>
        <authorList>
            <person name="Lin H."/>
            <person name="Pietersen G."/>
            <person name="Han C."/>
            <person name="Read D.A."/>
            <person name="Lou B."/>
            <person name="Gupta G."/>
            <person name="Civerolo E.L."/>
        </authorList>
    </citation>
    <scope>NUCLEOTIDE SEQUENCE [LARGE SCALE GENOMIC DNA]</scope>
    <source>
        <strain evidence="16 17">PTSAPSY</strain>
    </source>
</reference>
<dbReference type="InterPro" id="IPR001708">
    <property type="entry name" value="YidC/ALB3/OXA1/COX18"/>
</dbReference>
<evidence type="ECO:0000313" key="17">
    <source>
        <dbReference type="Proteomes" id="UP000035503"/>
    </source>
</evidence>
<keyword evidence="10 13" id="KW-0143">Chaperone</keyword>
<evidence type="ECO:0000256" key="8">
    <source>
        <dbReference type="ARBA" id="ARBA00022989"/>
    </source>
</evidence>
<gene>
    <name evidence="13" type="primary">yidC</name>
    <name evidence="16" type="ORF">G293_02715</name>
</gene>
<dbReference type="CDD" id="cd19961">
    <property type="entry name" value="EcYidC-like_peri"/>
    <property type="match status" value="1"/>
</dbReference>
<dbReference type="NCBIfam" id="NF002353">
    <property type="entry name" value="PRK01318.1-4"/>
    <property type="match status" value="1"/>
</dbReference>
<dbReference type="NCBIfam" id="TIGR03593">
    <property type="entry name" value="yidC_nterm"/>
    <property type="match status" value="1"/>
</dbReference>
<dbReference type="PATRIC" id="fig|1277257.4.peg.587"/>
<evidence type="ECO:0000259" key="15">
    <source>
        <dbReference type="Pfam" id="PF14849"/>
    </source>
</evidence>
<proteinExistence type="inferred from homology"/>
<dbReference type="InterPro" id="IPR038221">
    <property type="entry name" value="YidC_periplasmic_sf"/>
</dbReference>
<dbReference type="CDD" id="cd20070">
    <property type="entry name" value="5TM_YidC_Alb3"/>
    <property type="match status" value="1"/>
</dbReference>
<evidence type="ECO:0000256" key="7">
    <source>
        <dbReference type="ARBA" id="ARBA00022927"/>
    </source>
</evidence>
<dbReference type="Gene3D" id="2.70.98.90">
    <property type="match status" value="1"/>
</dbReference>
<dbReference type="AlphaFoldDB" id="A0A0G3I2Q8"/>
<dbReference type="KEGG" id="lau:G293_02715"/>
<dbReference type="RefSeq" id="WP_047264196.1">
    <property type="nucleotide sequence ID" value="NZ_CP004021.1"/>
</dbReference>
<comment type="subcellular location">
    <subcellularLocation>
        <location evidence="1">Cell inner membrane</location>
        <topology evidence="1">Multi-pass membrane protein</topology>
    </subcellularLocation>
    <subcellularLocation>
        <location evidence="13">Cell membrane</location>
        <topology evidence="13">Multi-pass membrane protein</topology>
    </subcellularLocation>
</comment>
<evidence type="ECO:0000256" key="13">
    <source>
        <dbReference type="HAMAP-Rule" id="MF_01810"/>
    </source>
</evidence>
<keyword evidence="17" id="KW-1185">Reference proteome</keyword>
<dbReference type="NCBIfam" id="TIGR03592">
    <property type="entry name" value="yidC_oxa1_cterm"/>
    <property type="match status" value="1"/>
</dbReference>
<dbReference type="InterPro" id="IPR028055">
    <property type="entry name" value="YidC/Oxa/ALB_C"/>
</dbReference>
<feature type="transmembrane region" description="Helical" evidence="13">
    <location>
        <begin position="360"/>
        <end position="379"/>
    </location>
</feature>
<evidence type="ECO:0000256" key="12">
    <source>
        <dbReference type="ARBA" id="ARBA00033342"/>
    </source>
</evidence>
<dbReference type="HAMAP" id="MF_01810">
    <property type="entry name" value="YidC_type1"/>
    <property type="match status" value="1"/>
</dbReference>
<dbReference type="GO" id="GO:0015031">
    <property type="term" value="P:protein transport"/>
    <property type="evidence" value="ECO:0007669"/>
    <property type="project" value="UniProtKB-KW"/>
</dbReference>
<dbReference type="InterPro" id="IPR047196">
    <property type="entry name" value="YidC_ALB_C"/>
</dbReference>
<dbReference type="PRINTS" id="PR00701">
    <property type="entry name" value="60KDINNERMP"/>
</dbReference>
<evidence type="ECO:0000256" key="6">
    <source>
        <dbReference type="ARBA" id="ARBA00022692"/>
    </source>
</evidence>
<dbReference type="GO" id="GO:0051205">
    <property type="term" value="P:protein insertion into membrane"/>
    <property type="evidence" value="ECO:0007669"/>
    <property type="project" value="TreeGrafter"/>
</dbReference>
<dbReference type="PANTHER" id="PTHR12428:SF65">
    <property type="entry name" value="CYTOCHROME C OXIDASE ASSEMBLY PROTEIN COX18, MITOCHONDRIAL"/>
    <property type="match status" value="1"/>
</dbReference>
<dbReference type="InterPro" id="IPR019998">
    <property type="entry name" value="Membr_insert_YidC"/>
</dbReference>
<evidence type="ECO:0000256" key="11">
    <source>
        <dbReference type="ARBA" id="ARBA00033245"/>
    </source>
</evidence>
<comment type="similarity">
    <text evidence="2 13">Belongs to the OXA1/ALB3/YidC family. Type 1 subfamily.</text>
</comment>
<feature type="domain" description="Membrane insertase YidC/Oxa/ALB C-terminal" evidence="14">
    <location>
        <begin position="360"/>
        <end position="558"/>
    </location>
</feature>
<evidence type="ECO:0000256" key="1">
    <source>
        <dbReference type="ARBA" id="ARBA00004429"/>
    </source>
</evidence>
<sequence>MERNWNYFLAIALSVAILYAWQTFYVYPRIAEINNAQKNAQEIKKSDQIDTLNTAIPMDDHAQSLSRSPRIEIKNDDLVGSINLKGSQFDDLSLRNYRVNVSNDSPIVTIFSPSNTKNAYFSQLDYISKANNVELPNENTVWSAVSEKTLTPSTPIKLSFRNAQNILFERVISLDEHYLFKIVDTITNNSNLNVVLSPYGRMVRYKLGKETNTLGVQEGFIAILENKSLVEGKYSEIEKSSASNYHKSNSWLGISDKYWASIFIPSKDTSFQSQFKYFPDGHARYQANFTADEITILPGKSKVTTNFLFVGAKKLSTLHYYEKTWEIPQFEMLIDWGIFYFITKPMSMLMSYFYNLVGNFGIAIMLTTVFVKLMFFPLAKKQYVSTANMKNIQPKIDELREKLKESPPQVLQKSILELYKANNVNPLAGCWPILLQIPVFFAIYKVISISLEMRHAPFLGWIQDLAAPDPTNVFTLFGVLPFHLPGFLHLGIWPIIMSLSMFIQMQLSPPPTDKGQAMVIKWMPLLLAFVLSSFPAGLIIYWSWSNVISIIQQIIIMKMHGAEIGLMDRLRSIFSKSSDS</sequence>
<evidence type="ECO:0000259" key="14">
    <source>
        <dbReference type="Pfam" id="PF02096"/>
    </source>
</evidence>
<comment type="subunit">
    <text evidence="13">Interacts with the Sec translocase complex via SecD. Specifically interacts with transmembrane segments of nascent integral membrane proteins during membrane integration.</text>
</comment>
<protein>
    <recommendedName>
        <fullName evidence="3 13">Membrane protein insertase YidC</fullName>
    </recommendedName>
    <alternativeName>
        <fullName evidence="12 13">Foldase YidC</fullName>
    </alternativeName>
    <alternativeName>
        <fullName evidence="11 13">Membrane integrase YidC</fullName>
    </alternativeName>
    <alternativeName>
        <fullName evidence="13">Membrane protein YidC</fullName>
    </alternativeName>
</protein>
<organism evidence="16 17">
    <name type="scientific">Candidatus Liberibacter africanus PTSAPSY</name>
    <dbReference type="NCBI Taxonomy" id="1277257"/>
    <lineage>
        <taxon>Bacteria</taxon>
        <taxon>Pseudomonadati</taxon>
        <taxon>Pseudomonadota</taxon>
        <taxon>Alphaproteobacteria</taxon>
        <taxon>Hyphomicrobiales</taxon>
        <taxon>Rhizobiaceae</taxon>
        <taxon>Liberibacter</taxon>
    </lineage>
</organism>
<keyword evidence="4 13" id="KW-0813">Transport</keyword>
<feature type="transmembrane region" description="Helical" evidence="13">
    <location>
        <begin position="482"/>
        <end position="503"/>
    </location>
</feature>
<keyword evidence="6 13" id="KW-0812">Transmembrane</keyword>
<evidence type="ECO:0000313" key="16">
    <source>
        <dbReference type="EMBL" id="AKK20171.1"/>
    </source>
</evidence>
<keyword evidence="9 13" id="KW-0472">Membrane</keyword>
<evidence type="ECO:0000256" key="4">
    <source>
        <dbReference type="ARBA" id="ARBA00022448"/>
    </source>
</evidence>
<feature type="domain" description="Membrane insertase YidC N-terminal" evidence="15">
    <location>
        <begin position="70"/>
        <end position="347"/>
    </location>
</feature>
<dbReference type="PANTHER" id="PTHR12428">
    <property type="entry name" value="OXA1"/>
    <property type="match status" value="1"/>
</dbReference>
<keyword evidence="5 13" id="KW-1003">Cell membrane</keyword>
<dbReference type="Proteomes" id="UP000035503">
    <property type="component" value="Chromosome"/>
</dbReference>
<name>A0A0G3I2Q8_LIBAF</name>
<dbReference type="STRING" id="1277257.G293_02715"/>
<evidence type="ECO:0000256" key="2">
    <source>
        <dbReference type="ARBA" id="ARBA00010527"/>
    </source>
</evidence>
<feature type="transmembrane region" description="Helical" evidence="13">
    <location>
        <begin position="427"/>
        <end position="447"/>
    </location>
</feature>
<evidence type="ECO:0000256" key="3">
    <source>
        <dbReference type="ARBA" id="ARBA00015325"/>
    </source>
</evidence>
<evidence type="ECO:0000256" key="5">
    <source>
        <dbReference type="ARBA" id="ARBA00022475"/>
    </source>
</evidence>
<keyword evidence="7 13" id="KW-0653">Protein transport</keyword>